<dbReference type="PRINTS" id="PR01490">
    <property type="entry name" value="RTXTOXIND"/>
</dbReference>
<proteinExistence type="predicted"/>
<evidence type="ECO:0000256" key="2">
    <source>
        <dbReference type="SAM" id="Phobius"/>
    </source>
</evidence>
<feature type="domain" description="AprE-like beta-barrel" evidence="3">
    <location>
        <begin position="299"/>
        <end position="394"/>
    </location>
</feature>
<reference evidence="4 5" key="1">
    <citation type="journal article" date="2011" name="Curr. Microbiol.">
        <title>Luteibacter jiangsuensis sp. nov.: a methamidophos-degrading bacterium isolated from a methamidophos-manufacturing factory.</title>
        <authorList>
            <person name="Wang L."/>
            <person name="Wang G.L."/>
            <person name="Li S.P."/>
            <person name="Jiang J.D."/>
        </authorList>
    </citation>
    <scope>NUCLEOTIDE SEQUENCE [LARGE SCALE GENOMIC DNA]</scope>
    <source>
        <strain evidence="4 5">CGMCC 1.10133</strain>
    </source>
</reference>
<dbReference type="RefSeq" id="WP_167129050.1">
    <property type="nucleotide sequence ID" value="NZ_JAAQQR010000009.1"/>
</dbReference>
<name>A0ABX0QCC2_9GAMM</name>
<dbReference type="Proteomes" id="UP001429601">
    <property type="component" value="Unassembled WGS sequence"/>
</dbReference>
<dbReference type="Gene3D" id="2.40.30.170">
    <property type="match status" value="1"/>
</dbReference>
<dbReference type="InterPro" id="IPR050739">
    <property type="entry name" value="MFP"/>
</dbReference>
<comment type="caution">
    <text evidence="4">The sequence shown here is derived from an EMBL/GenBank/DDBJ whole genome shotgun (WGS) entry which is preliminary data.</text>
</comment>
<evidence type="ECO:0000256" key="1">
    <source>
        <dbReference type="SAM" id="Coils"/>
    </source>
</evidence>
<protein>
    <submittedName>
        <fullName evidence="4">HlyD family efflux transporter periplasmic adaptor subunit</fullName>
    </submittedName>
</protein>
<accession>A0ABX0QCC2</accession>
<organism evidence="4 5">
    <name type="scientific">Luteibacter jiangsuensis</name>
    <dbReference type="NCBI Taxonomy" id="637577"/>
    <lineage>
        <taxon>Bacteria</taxon>
        <taxon>Pseudomonadati</taxon>
        <taxon>Pseudomonadota</taxon>
        <taxon>Gammaproteobacteria</taxon>
        <taxon>Lysobacterales</taxon>
        <taxon>Rhodanobacteraceae</taxon>
        <taxon>Luteibacter</taxon>
    </lineage>
</organism>
<evidence type="ECO:0000259" key="3">
    <source>
        <dbReference type="Pfam" id="PF26002"/>
    </source>
</evidence>
<dbReference type="PANTHER" id="PTHR30386">
    <property type="entry name" value="MEMBRANE FUSION SUBUNIT OF EMRAB-TOLC MULTIDRUG EFFLUX PUMP"/>
    <property type="match status" value="1"/>
</dbReference>
<keyword evidence="5" id="KW-1185">Reference proteome</keyword>
<evidence type="ECO:0000313" key="4">
    <source>
        <dbReference type="EMBL" id="NID06553.1"/>
    </source>
</evidence>
<gene>
    <name evidence="4" type="ORF">HBF26_16785</name>
</gene>
<keyword evidence="2" id="KW-1133">Transmembrane helix</keyword>
<dbReference type="EMBL" id="JAAQQR010000009">
    <property type="protein sequence ID" value="NID06553.1"/>
    <property type="molecule type" value="Genomic_DNA"/>
</dbReference>
<sequence>MTANLYRQEALDNLRSSDFGVAVSPPNAQRIAAWLAVGVTVSLVAWICIGSYTRRVSVKGILEPRNGVVQLRSPRPGKVVKIHVLPGTRVTSGTPLLSLAADLDTERHGDGSIARLRQLLDDKERIGADLSTVEKSFQEHARSLTGEIHTAQSRVNRIATQRSLQARKIAIKQDLFDRLSPLLEKGYVSSLQYKEKESELLQARSELESLSAQYDDARQMESTLASRLKRLSDDRSEKLSLVKDRLSNVEQAILQTEAERSLLVNAPFDGEVTNIFVTEGSSTSPPETLATLVPDGADLVARILVDSRAIGFVKHGTPVAIRYRPFPYEKFGLHRGHVSRVPGSAIEAQGVALSTGRGEGEPVYRVELEVPRQSLTVYGKEEQLKAGMEVTADLLLDRRKLVEWMFEPLMAMNKRMESQASSP</sequence>
<keyword evidence="2" id="KW-0812">Transmembrane</keyword>
<feature type="transmembrane region" description="Helical" evidence="2">
    <location>
        <begin position="31"/>
        <end position="49"/>
    </location>
</feature>
<feature type="coiled-coil region" evidence="1">
    <location>
        <begin position="193"/>
        <end position="259"/>
    </location>
</feature>
<dbReference type="PANTHER" id="PTHR30386:SF28">
    <property type="entry name" value="EXPORTED PROTEIN"/>
    <property type="match status" value="1"/>
</dbReference>
<dbReference type="Pfam" id="PF26002">
    <property type="entry name" value="Beta-barrel_AprE"/>
    <property type="match status" value="1"/>
</dbReference>
<keyword evidence="1" id="KW-0175">Coiled coil</keyword>
<dbReference type="InterPro" id="IPR058982">
    <property type="entry name" value="Beta-barrel_AprE"/>
</dbReference>
<keyword evidence="2" id="KW-0472">Membrane</keyword>
<evidence type="ECO:0000313" key="5">
    <source>
        <dbReference type="Proteomes" id="UP001429601"/>
    </source>
</evidence>